<evidence type="ECO:0000313" key="2">
    <source>
        <dbReference type="Proteomes" id="UP001420932"/>
    </source>
</evidence>
<name>A0AAP0DZ92_9MAGN</name>
<dbReference type="AlphaFoldDB" id="A0AAP0DZ92"/>
<sequence length="87" mass="9966">MARYNDEWRRWLRVCEGTRGGLWRLQSSTDGDRKCNGLVASTIVATTDFGEKERVDGNVKDSETTRNEAWGIGSKYIKSREMLYEAS</sequence>
<gene>
    <name evidence="1" type="ORF">Syun_031312</name>
</gene>
<dbReference type="Proteomes" id="UP001420932">
    <property type="component" value="Unassembled WGS sequence"/>
</dbReference>
<proteinExistence type="predicted"/>
<dbReference type="EMBL" id="JBBNAF010000033">
    <property type="protein sequence ID" value="KAK9082220.1"/>
    <property type="molecule type" value="Genomic_DNA"/>
</dbReference>
<reference evidence="1 2" key="1">
    <citation type="submission" date="2024-01" db="EMBL/GenBank/DDBJ databases">
        <title>Genome assemblies of Stephania.</title>
        <authorList>
            <person name="Yang L."/>
        </authorList>
    </citation>
    <scope>NUCLEOTIDE SEQUENCE [LARGE SCALE GENOMIC DNA]</scope>
    <source>
        <strain evidence="1">YNDBR</strain>
        <tissue evidence="1">Leaf</tissue>
    </source>
</reference>
<keyword evidence="2" id="KW-1185">Reference proteome</keyword>
<protein>
    <submittedName>
        <fullName evidence="1">Uncharacterized protein</fullName>
    </submittedName>
</protein>
<comment type="caution">
    <text evidence="1">The sequence shown here is derived from an EMBL/GenBank/DDBJ whole genome shotgun (WGS) entry which is preliminary data.</text>
</comment>
<organism evidence="1 2">
    <name type="scientific">Stephania yunnanensis</name>
    <dbReference type="NCBI Taxonomy" id="152371"/>
    <lineage>
        <taxon>Eukaryota</taxon>
        <taxon>Viridiplantae</taxon>
        <taxon>Streptophyta</taxon>
        <taxon>Embryophyta</taxon>
        <taxon>Tracheophyta</taxon>
        <taxon>Spermatophyta</taxon>
        <taxon>Magnoliopsida</taxon>
        <taxon>Ranunculales</taxon>
        <taxon>Menispermaceae</taxon>
        <taxon>Menispermoideae</taxon>
        <taxon>Cissampelideae</taxon>
        <taxon>Stephania</taxon>
    </lineage>
</organism>
<evidence type="ECO:0000313" key="1">
    <source>
        <dbReference type="EMBL" id="KAK9082220.1"/>
    </source>
</evidence>
<accession>A0AAP0DZ92</accession>